<dbReference type="EMBL" id="LCHP01000009">
    <property type="protein sequence ID" value="KKT36322.1"/>
    <property type="molecule type" value="Genomic_DNA"/>
</dbReference>
<organism evidence="2 3">
    <name type="scientific">Candidatus Nomurabacteria bacterium GW2011_GWB1_44_12</name>
    <dbReference type="NCBI Taxonomy" id="1618748"/>
    <lineage>
        <taxon>Bacteria</taxon>
        <taxon>Candidatus Nomuraibacteriota</taxon>
    </lineage>
</organism>
<feature type="transmembrane region" description="Helical" evidence="1">
    <location>
        <begin position="21"/>
        <end position="47"/>
    </location>
</feature>
<reference evidence="2 3" key="1">
    <citation type="journal article" date="2015" name="Nature">
        <title>rRNA introns, odd ribosomes, and small enigmatic genomes across a large radiation of phyla.</title>
        <authorList>
            <person name="Brown C.T."/>
            <person name="Hug L.A."/>
            <person name="Thomas B.C."/>
            <person name="Sharon I."/>
            <person name="Castelle C.J."/>
            <person name="Singh A."/>
            <person name="Wilkins M.J."/>
            <person name="Williams K.H."/>
            <person name="Banfield J.F."/>
        </authorList>
    </citation>
    <scope>NUCLEOTIDE SEQUENCE [LARGE SCALE GENOMIC DNA]</scope>
</reference>
<evidence type="ECO:0000313" key="3">
    <source>
        <dbReference type="Proteomes" id="UP000033815"/>
    </source>
</evidence>
<keyword evidence="1" id="KW-1133">Transmembrane helix</keyword>
<keyword evidence="1" id="KW-0472">Membrane</keyword>
<sequence>MLNILPIEEKKNVITEYRLRLSVVSFFAIGALSVASAVLFAPAYILAVSKHNSSEDQFAVLEKKYGGAEQEKELGAQIREINTKILLLLSGDTTARLTPSQAVANILGLKGNEIKIVAFTYEAMASQERIVLTGTASNRDSLANFVEILKKDPTYTSVTMPISSYVKSENIDFSIVVERKSKTPAKK</sequence>
<dbReference type="Proteomes" id="UP000033815">
    <property type="component" value="Unassembled WGS sequence"/>
</dbReference>
<name>A0A837IA04_9BACT</name>
<keyword evidence="1" id="KW-0812">Transmembrane</keyword>
<dbReference type="AlphaFoldDB" id="A0A837IA04"/>
<evidence type="ECO:0008006" key="4">
    <source>
        <dbReference type="Google" id="ProtNLM"/>
    </source>
</evidence>
<evidence type="ECO:0000313" key="2">
    <source>
        <dbReference type="EMBL" id="KKT36322.1"/>
    </source>
</evidence>
<accession>A0A837IA04</accession>
<gene>
    <name evidence="2" type="ORF">UW25_C0009G0006</name>
</gene>
<proteinExistence type="predicted"/>
<protein>
    <recommendedName>
        <fullName evidence="4">Fimbrial assembly family protein</fullName>
    </recommendedName>
</protein>
<evidence type="ECO:0000256" key="1">
    <source>
        <dbReference type="SAM" id="Phobius"/>
    </source>
</evidence>
<comment type="caution">
    <text evidence="2">The sequence shown here is derived from an EMBL/GenBank/DDBJ whole genome shotgun (WGS) entry which is preliminary data.</text>
</comment>